<feature type="transmembrane region" description="Helical" evidence="6">
    <location>
        <begin position="349"/>
        <end position="367"/>
    </location>
</feature>
<feature type="transmembrane region" description="Helical" evidence="6">
    <location>
        <begin position="373"/>
        <end position="393"/>
    </location>
</feature>
<gene>
    <name evidence="7" type="ordered locus">PSMK_31630</name>
</gene>
<keyword evidence="2" id="KW-1003">Cell membrane</keyword>
<dbReference type="PATRIC" id="fig|1142394.8.peg.3273"/>
<dbReference type="Gene3D" id="1.20.1740.10">
    <property type="entry name" value="Amino acid/polyamine transporter I"/>
    <property type="match status" value="1"/>
</dbReference>
<proteinExistence type="predicted"/>
<evidence type="ECO:0000256" key="5">
    <source>
        <dbReference type="ARBA" id="ARBA00023136"/>
    </source>
</evidence>
<dbReference type="KEGG" id="phm:PSMK_31630"/>
<evidence type="ECO:0000256" key="4">
    <source>
        <dbReference type="ARBA" id="ARBA00022989"/>
    </source>
</evidence>
<feature type="transmembrane region" description="Helical" evidence="6">
    <location>
        <begin position="20"/>
        <end position="45"/>
    </location>
</feature>
<evidence type="ECO:0000256" key="6">
    <source>
        <dbReference type="SAM" id="Phobius"/>
    </source>
</evidence>
<dbReference type="AlphaFoldDB" id="I0IJ84"/>
<feature type="transmembrane region" description="Helical" evidence="6">
    <location>
        <begin position="57"/>
        <end position="79"/>
    </location>
</feature>
<dbReference type="PANTHER" id="PTHR42770:SF7">
    <property type="entry name" value="MEMBRANE PROTEIN"/>
    <property type="match status" value="1"/>
</dbReference>
<evidence type="ECO:0000313" key="7">
    <source>
        <dbReference type="EMBL" id="BAM05322.1"/>
    </source>
</evidence>
<feature type="transmembrane region" description="Helical" evidence="6">
    <location>
        <begin position="302"/>
        <end position="328"/>
    </location>
</feature>
<accession>I0IJ84</accession>
<feature type="transmembrane region" description="Helical" evidence="6">
    <location>
        <begin position="162"/>
        <end position="184"/>
    </location>
</feature>
<dbReference type="Pfam" id="PF13520">
    <property type="entry name" value="AA_permease_2"/>
    <property type="match status" value="1"/>
</dbReference>
<dbReference type="HOGENOM" id="CLU_007946_15_12_0"/>
<name>I0IJ84_PHYMF</name>
<protein>
    <submittedName>
        <fullName evidence="7">Putative amino acid transporter</fullName>
    </submittedName>
</protein>
<dbReference type="GO" id="GO:0005886">
    <property type="term" value="C:plasma membrane"/>
    <property type="evidence" value="ECO:0007669"/>
    <property type="project" value="UniProtKB-SubCell"/>
</dbReference>
<evidence type="ECO:0000256" key="1">
    <source>
        <dbReference type="ARBA" id="ARBA00004651"/>
    </source>
</evidence>
<dbReference type="STRING" id="1142394.PSMK_31630"/>
<dbReference type="InterPro" id="IPR002293">
    <property type="entry name" value="AA/rel_permease1"/>
</dbReference>
<feature type="transmembrane region" description="Helical" evidence="6">
    <location>
        <begin position="241"/>
        <end position="260"/>
    </location>
</feature>
<keyword evidence="3 6" id="KW-0812">Transmembrane</keyword>
<feature type="transmembrane region" description="Helical" evidence="6">
    <location>
        <begin position="204"/>
        <end position="221"/>
    </location>
</feature>
<dbReference type="PIRSF" id="PIRSF006060">
    <property type="entry name" value="AA_transporter"/>
    <property type="match status" value="1"/>
</dbReference>
<keyword evidence="4 6" id="KW-1133">Transmembrane helix</keyword>
<dbReference type="Proteomes" id="UP000007881">
    <property type="component" value="Chromosome"/>
</dbReference>
<sequence>MRPDGAPRRSMNATPLRRRVGLPGAVLLGLGSMVGTGVFVGLGLAAAEVGSGAELTLAIVLAGGLALCNALSSAQLAAAHPVAGGTYAYGRAYLTPWLGAAAGAWFLAAKGASASAAALAAAAYGLSFVAPDAGGRGLEAALGLGLVGMLAAVVLQGIRRSVAVNAGIVGLTVLSLLAFCVAVVRIGPTWHQKEAWVPPDPTPAAGLAAAVALVFVAYTGYGRIATLAEEVEDPRRTIPRAVGWTLGVTILLYGAVAAAASHAVGFDAFAAVGRAGGPTLLTTLMMAGDPFEPHGLRVAARLLLILGAGVAMVGVLMNLLLGLSRVVLAMGRTGDLPRKLARVDAAGTTPGPAVVAVAIGVGLLVLFGSVPLAWTLSAAAVLAYYAVTNAAALRLPRRDRRFPRAVSWLGLLGCTGLAFTLPVWSWATALAVGSVGVAWHRFAGAGRGRS</sequence>
<reference evidence="7 8" key="1">
    <citation type="submission" date="2012-02" db="EMBL/GenBank/DDBJ databases">
        <title>Complete genome sequence of Phycisphaera mikurensis NBRC 102666.</title>
        <authorList>
            <person name="Ankai A."/>
            <person name="Hosoyama A."/>
            <person name="Terui Y."/>
            <person name="Sekine M."/>
            <person name="Fukai R."/>
            <person name="Kato Y."/>
            <person name="Nakamura S."/>
            <person name="Yamada-Narita S."/>
            <person name="Kawakoshi A."/>
            <person name="Fukunaga Y."/>
            <person name="Yamazaki S."/>
            <person name="Fujita N."/>
        </authorList>
    </citation>
    <scope>NUCLEOTIDE SEQUENCE [LARGE SCALE GENOMIC DNA]</scope>
    <source>
        <strain evidence="8">NBRC 102666 / KCTC 22515 / FYK2301M01</strain>
    </source>
</reference>
<dbReference type="PANTHER" id="PTHR42770">
    <property type="entry name" value="AMINO ACID TRANSPORTER-RELATED"/>
    <property type="match status" value="1"/>
</dbReference>
<dbReference type="GO" id="GO:0022857">
    <property type="term" value="F:transmembrane transporter activity"/>
    <property type="evidence" value="ECO:0007669"/>
    <property type="project" value="InterPro"/>
</dbReference>
<comment type="subcellular location">
    <subcellularLocation>
        <location evidence="1">Cell membrane</location>
        <topology evidence="1">Multi-pass membrane protein</topology>
    </subcellularLocation>
</comment>
<organism evidence="7 8">
    <name type="scientific">Phycisphaera mikurensis (strain NBRC 102666 / KCTC 22515 / FYK2301M01)</name>
    <dbReference type="NCBI Taxonomy" id="1142394"/>
    <lineage>
        <taxon>Bacteria</taxon>
        <taxon>Pseudomonadati</taxon>
        <taxon>Planctomycetota</taxon>
        <taxon>Phycisphaerae</taxon>
        <taxon>Phycisphaerales</taxon>
        <taxon>Phycisphaeraceae</taxon>
        <taxon>Phycisphaera</taxon>
    </lineage>
</organism>
<evidence type="ECO:0000313" key="8">
    <source>
        <dbReference type="Proteomes" id="UP000007881"/>
    </source>
</evidence>
<dbReference type="eggNOG" id="COG0531">
    <property type="taxonomic scope" value="Bacteria"/>
</dbReference>
<dbReference type="InterPro" id="IPR050367">
    <property type="entry name" value="APC_superfamily"/>
</dbReference>
<keyword evidence="5 6" id="KW-0472">Membrane</keyword>
<feature type="transmembrane region" description="Helical" evidence="6">
    <location>
        <begin position="405"/>
        <end position="427"/>
    </location>
</feature>
<evidence type="ECO:0000256" key="2">
    <source>
        <dbReference type="ARBA" id="ARBA00022475"/>
    </source>
</evidence>
<feature type="transmembrane region" description="Helical" evidence="6">
    <location>
        <begin position="138"/>
        <end position="155"/>
    </location>
</feature>
<dbReference type="EMBL" id="AP012338">
    <property type="protein sequence ID" value="BAM05322.1"/>
    <property type="molecule type" value="Genomic_DNA"/>
</dbReference>
<keyword evidence="8" id="KW-1185">Reference proteome</keyword>
<evidence type="ECO:0000256" key="3">
    <source>
        <dbReference type="ARBA" id="ARBA00022692"/>
    </source>
</evidence>